<feature type="compositionally biased region" description="Acidic residues" evidence="4">
    <location>
        <begin position="1102"/>
        <end position="1114"/>
    </location>
</feature>
<evidence type="ECO:0000256" key="4">
    <source>
        <dbReference type="SAM" id="MobiDB-lite"/>
    </source>
</evidence>
<evidence type="ECO:0000313" key="6">
    <source>
        <dbReference type="Proteomes" id="UP001591681"/>
    </source>
</evidence>
<feature type="compositionally biased region" description="Basic and acidic residues" evidence="4">
    <location>
        <begin position="131"/>
        <end position="148"/>
    </location>
</feature>
<gene>
    <name evidence="5" type="ORF">ACEWY4_024160</name>
</gene>
<feature type="compositionally biased region" description="Polar residues" evidence="4">
    <location>
        <begin position="1237"/>
        <end position="1251"/>
    </location>
</feature>
<evidence type="ECO:0000313" key="5">
    <source>
        <dbReference type="EMBL" id="KAL2080367.1"/>
    </source>
</evidence>
<feature type="compositionally biased region" description="Acidic residues" evidence="4">
    <location>
        <begin position="948"/>
        <end position="981"/>
    </location>
</feature>
<dbReference type="PANTHER" id="PTHR14396:SF10">
    <property type="entry name" value="CLASPIN"/>
    <property type="match status" value="1"/>
</dbReference>
<feature type="region of interest" description="Disordered" evidence="4">
    <location>
        <begin position="317"/>
        <end position="398"/>
    </location>
</feature>
<feature type="compositionally biased region" description="Acidic residues" evidence="4">
    <location>
        <begin position="598"/>
        <end position="612"/>
    </location>
</feature>
<feature type="compositionally biased region" description="Acidic residues" evidence="4">
    <location>
        <begin position="922"/>
        <end position="932"/>
    </location>
</feature>
<feature type="compositionally biased region" description="Polar residues" evidence="4">
    <location>
        <begin position="378"/>
        <end position="391"/>
    </location>
</feature>
<feature type="compositionally biased region" description="Basic and acidic residues" evidence="4">
    <location>
        <begin position="1116"/>
        <end position="1130"/>
    </location>
</feature>
<feature type="compositionally biased region" description="Basic and acidic residues" evidence="4">
    <location>
        <begin position="164"/>
        <end position="177"/>
    </location>
</feature>
<dbReference type="GO" id="GO:0005634">
    <property type="term" value="C:nucleus"/>
    <property type="evidence" value="ECO:0007669"/>
    <property type="project" value="UniProtKB-SubCell"/>
</dbReference>
<comment type="subcellular location">
    <subcellularLocation>
        <location evidence="1">Nucleus</location>
    </subcellularLocation>
</comment>
<keyword evidence="6" id="KW-1185">Reference proteome</keyword>
<keyword evidence="2" id="KW-0597">Phosphoprotein</keyword>
<feature type="region of interest" description="Disordered" evidence="4">
    <location>
        <begin position="1"/>
        <end position="252"/>
    </location>
</feature>
<feature type="compositionally biased region" description="Low complexity" evidence="4">
    <location>
        <begin position="720"/>
        <end position="730"/>
    </location>
</feature>
<evidence type="ECO:0000256" key="1">
    <source>
        <dbReference type="ARBA" id="ARBA00004123"/>
    </source>
</evidence>
<organism evidence="5 6">
    <name type="scientific">Coilia grayii</name>
    <name type="common">Gray's grenadier anchovy</name>
    <dbReference type="NCBI Taxonomy" id="363190"/>
    <lineage>
        <taxon>Eukaryota</taxon>
        <taxon>Metazoa</taxon>
        <taxon>Chordata</taxon>
        <taxon>Craniata</taxon>
        <taxon>Vertebrata</taxon>
        <taxon>Euteleostomi</taxon>
        <taxon>Actinopterygii</taxon>
        <taxon>Neopterygii</taxon>
        <taxon>Teleostei</taxon>
        <taxon>Clupei</taxon>
        <taxon>Clupeiformes</taxon>
        <taxon>Clupeoidei</taxon>
        <taxon>Engraulidae</taxon>
        <taxon>Coilinae</taxon>
        <taxon>Coilia</taxon>
    </lineage>
</organism>
<feature type="compositionally biased region" description="Acidic residues" evidence="4">
    <location>
        <begin position="47"/>
        <end position="56"/>
    </location>
</feature>
<evidence type="ECO:0008006" key="7">
    <source>
        <dbReference type="Google" id="ProtNLM"/>
    </source>
</evidence>
<feature type="region of interest" description="Disordered" evidence="4">
    <location>
        <begin position="717"/>
        <end position="808"/>
    </location>
</feature>
<dbReference type="InterPro" id="IPR024146">
    <property type="entry name" value="Claspin"/>
</dbReference>
<feature type="compositionally biased region" description="Basic and acidic residues" evidence="4">
    <location>
        <begin position="239"/>
        <end position="252"/>
    </location>
</feature>
<name>A0ABD1IZU1_9TELE</name>
<feature type="compositionally biased region" description="Low complexity" evidence="4">
    <location>
        <begin position="81"/>
        <end position="96"/>
    </location>
</feature>
<feature type="compositionally biased region" description="Low complexity" evidence="4">
    <location>
        <begin position="795"/>
        <end position="808"/>
    </location>
</feature>
<proteinExistence type="predicted"/>
<feature type="compositionally biased region" description="Acidic residues" evidence="4">
    <location>
        <begin position="1014"/>
        <end position="1039"/>
    </location>
</feature>
<feature type="compositionally biased region" description="Acidic residues" evidence="4">
    <location>
        <begin position="569"/>
        <end position="589"/>
    </location>
</feature>
<dbReference type="PANTHER" id="PTHR14396">
    <property type="entry name" value="CLASPIN"/>
    <property type="match status" value="1"/>
</dbReference>
<feature type="compositionally biased region" description="Acidic residues" evidence="4">
    <location>
        <begin position="200"/>
        <end position="214"/>
    </location>
</feature>
<comment type="caution">
    <text evidence="5">The sequence shown here is derived from an EMBL/GenBank/DDBJ whole genome shotgun (WGS) entry which is preliminary data.</text>
</comment>
<feature type="compositionally biased region" description="Low complexity" evidence="4">
    <location>
        <begin position="850"/>
        <end position="862"/>
    </location>
</feature>
<feature type="compositionally biased region" description="Basic residues" evidence="4">
    <location>
        <begin position="149"/>
        <end position="163"/>
    </location>
</feature>
<keyword evidence="3" id="KW-0539">Nucleus</keyword>
<evidence type="ECO:0000256" key="2">
    <source>
        <dbReference type="ARBA" id="ARBA00022553"/>
    </source>
</evidence>
<sequence>MSLLALQQPPVDLPVDPLPGESDADSGMGSPMEAETTENPPPPEPQADCDDDDEDITVARKPRSRKALRDSDSEEEGGEGPEPSGMEAALVLSASSENEEEEEKKAEAKKATRKKKRVARVSMDSEEDSEKENSKEEVDKERDSGKKDVGRKREKSKRRKEKERKKEAVKKQQKEMNEDILTPVALNDSGCLLGDKDLFDAEQEDEDEEEEESLEAIRTAVKQKAKKQKPHLDEEEEIEKPKRVERKAARASKEALRQLHSETQRLIRESSVGLPYHLPEPKSIHEFFKKRARPQGPGMALLKSAQYQAIILEATAASAKQSQPSQPGQAEETPAVVPDLQVPTEPASAQQPEGEGGPQHEEPTSQSETAEEKRAGQSDASMEDLSSPTDTASVSAVAEAVQSEPLAVEEPTGPVVAPVVVAAPVEPPVPSLKTRKDRLARLRELGLDPPPVPKLQPSNDTFVELEDPQVNPALEALKDRFMRHVQPVLRPKGERSLQLSVIRKDSAPSGQEELRADALTVTLTEEEEQPVTKPGERLLLLKSRLQKAMAVRRQEERQKRAALYRLDNEDCGEEEAEMTDESDDEEGLDELLGGGGDEQQDDGGDEDEEEEEAAHSARAVMRSPSPPPDNDGTLMLFAGSSCSRTSDGVKRTGAGQDSDNKLEEDDSLSLVKDSSHNSSFELIGSMIPSYQPANRTAGRGVASSIFRSPSPCLFRPSFLGSASKSSGKSSEPPLCLPLPVEDSQDLYAPPSPPEAPLVGFSLDEDTPTHTQSEEPQSQLLTADGFLNVGRPGAPPTSSSAPSSSARQRLLLASLEENAMDANMDELLGLCSGGFATQDASMSPPPRGRARTPTTSSSASSLPMPVPPPPSLPHMQASSDNDMDQLLALCSGKFSSPSATPLTCVSSPASGTKTKPSRRATVTEDEEPEEDDYEFKLLSDVESLSGKEDDSDNDDDDGKEEDEDEDDQQEEDDEEEEEEAEEERQAVFGQPKKKRKLRLTEFVDSEAELSGSDVGSDDDEDGGEDEYEEDDIQEELPSDEELMDQVNKIHMKQVLDDDKRRLRLYQERYLADGDLHTDGPGRTRRFRWKNIDDGFGFDGPAAEGEEEEEEEEQDQTELQRRKERLEREQWLREQSAQAKKGKSNEEEDEEGFGEEEDSQFMKLAKKVMAKTMQKKEAPVAPPPEKQAPASDPFRRPAPTAVVKRGSLLSQPKTMLQKLASISDANPIGPRNTRGFLFQTLSPGKDSTPSDQPKQAKKRLASDSPVSVAKRPRQEKKAAAPGPQRSIFSYLEN</sequence>
<feature type="compositionally biased region" description="Polar residues" evidence="4">
    <location>
        <begin position="318"/>
        <end position="328"/>
    </location>
</feature>
<feature type="compositionally biased region" description="Basic and acidic residues" evidence="4">
    <location>
        <begin position="1069"/>
        <end position="1080"/>
    </location>
</feature>
<feature type="region of interest" description="Disordered" evidence="4">
    <location>
        <begin position="1220"/>
        <end position="1291"/>
    </location>
</feature>
<protein>
    <recommendedName>
        <fullName evidence="7">Claspin</fullName>
    </recommendedName>
</protein>
<accession>A0ABD1IZU1</accession>
<feature type="compositionally biased region" description="Polar residues" evidence="4">
    <location>
        <begin position="768"/>
        <end position="780"/>
    </location>
</feature>
<feature type="region of interest" description="Disordered" evidence="4">
    <location>
        <begin position="550"/>
        <end position="673"/>
    </location>
</feature>
<feature type="region of interest" description="Disordered" evidence="4">
    <location>
        <begin position="833"/>
        <end position="1039"/>
    </location>
</feature>
<feature type="compositionally biased region" description="Polar residues" evidence="4">
    <location>
        <begin position="892"/>
        <end position="913"/>
    </location>
</feature>
<feature type="compositionally biased region" description="Low complexity" evidence="4">
    <location>
        <begin position="1"/>
        <end position="19"/>
    </location>
</feature>
<reference evidence="5 6" key="1">
    <citation type="submission" date="2024-09" db="EMBL/GenBank/DDBJ databases">
        <title>A chromosome-level genome assembly of Gray's grenadier anchovy, Coilia grayii.</title>
        <authorList>
            <person name="Fu Z."/>
        </authorList>
    </citation>
    <scope>NUCLEOTIDE SEQUENCE [LARGE SCALE GENOMIC DNA]</scope>
    <source>
        <strain evidence="5">G4</strain>
        <tissue evidence="5">Muscle</tissue>
    </source>
</reference>
<feature type="compositionally biased region" description="Acidic residues" evidence="4">
    <location>
        <begin position="1144"/>
        <end position="1157"/>
    </location>
</feature>
<evidence type="ECO:0000256" key="3">
    <source>
        <dbReference type="ARBA" id="ARBA00023242"/>
    </source>
</evidence>
<dbReference type="EMBL" id="JBHFQA010000021">
    <property type="protein sequence ID" value="KAL2080367.1"/>
    <property type="molecule type" value="Genomic_DNA"/>
</dbReference>
<feature type="region of interest" description="Disordered" evidence="4">
    <location>
        <begin position="1069"/>
        <end position="1207"/>
    </location>
</feature>
<dbReference type="Proteomes" id="UP001591681">
    <property type="component" value="Unassembled WGS sequence"/>
</dbReference>